<accession>A0ABV5SDS0</accession>
<evidence type="ECO:0000259" key="1">
    <source>
        <dbReference type="PROSITE" id="PS50943"/>
    </source>
</evidence>
<dbReference type="InterPro" id="IPR001387">
    <property type="entry name" value="Cro/C1-type_HTH"/>
</dbReference>
<reference evidence="2 3" key="1">
    <citation type="submission" date="2024-09" db="EMBL/GenBank/DDBJ databases">
        <authorList>
            <person name="Sun Q."/>
            <person name="Mori K."/>
        </authorList>
    </citation>
    <scope>NUCLEOTIDE SEQUENCE [LARGE SCALE GENOMIC DNA]</scope>
    <source>
        <strain evidence="2 3">JCM 3143</strain>
    </source>
</reference>
<dbReference type="Gene3D" id="1.25.40.10">
    <property type="entry name" value="Tetratricopeptide repeat domain"/>
    <property type="match status" value="1"/>
</dbReference>
<dbReference type="CDD" id="cd00093">
    <property type="entry name" value="HTH_XRE"/>
    <property type="match status" value="1"/>
</dbReference>
<dbReference type="Pfam" id="PF13560">
    <property type="entry name" value="HTH_31"/>
    <property type="match status" value="1"/>
</dbReference>
<evidence type="ECO:0000313" key="2">
    <source>
        <dbReference type="EMBL" id="MFB9629833.1"/>
    </source>
</evidence>
<sequence>MGIETFGAALRRLRGDMSIRDAARLANVGKSYISDLENGRRTPSLAIATALDRALGAKGELVALAPSAPDHKVLSRPGLKISEDITDVLSRIDRLNRAVSPEIIRQLRDNLGDIIFRYDQLDHSDLVPALLRQRTWIDTLLDECSHPRERQQLFEIACGTSGILGYIAVGRGRFPLARAYCAEAFQLGDFAQDSNLQAWARGMQSFCEYYARKYDEALSLALDGLAYANSGPQGVRLTINCMARALGKLGDAEGVHRAIDQAYDLVSCNESPKGLPSSISFECYSSAQIASNAATAYVSLGMPEKVQQYIKIALPDINKSESPWSRSLVMIDYAVSLISSKEADLQHVEDLVLDALNISADRPIISIQQRAMEFARLAAQRWGEAGRFSDIRDAIYAREVR</sequence>
<dbReference type="InterPro" id="IPR010982">
    <property type="entry name" value="Lambda_DNA-bd_dom_sf"/>
</dbReference>
<evidence type="ECO:0000313" key="3">
    <source>
        <dbReference type="Proteomes" id="UP001589532"/>
    </source>
</evidence>
<proteinExistence type="predicted"/>
<gene>
    <name evidence="2" type="ORF">ACFFSA_42765</name>
</gene>
<organism evidence="2 3">
    <name type="scientific">Nonomuraea helvata</name>
    <dbReference type="NCBI Taxonomy" id="37484"/>
    <lineage>
        <taxon>Bacteria</taxon>
        <taxon>Bacillati</taxon>
        <taxon>Actinomycetota</taxon>
        <taxon>Actinomycetes</taxon>
        <taxon>Streptosporangiales</taxon>
        <taxon>Streptosporangiaceae</taxon>
        <taxon>Nonomuraea</taxon>
    </lineage>
</organism>
<comment type="caution">
    <text evidence="2">The sequence shown here is derived from an EMBL/GenBank/DDBJ whole genome shotgun (WGS) entry which is preliminary data.</text>
</comment>
<dbReference type="InterPro" id="IPR011990">
    <property type="entry name" value="TPR-like_helical_dom_sf"/>
</dbReference>
<dbReference type="SMART" id="SM00530">
    <property type="entry name" value="HTH_XRE"/>
    <property type="match status" value="1"/>
</dbReference>
<feature type="domain" description="HTH cro/C1-type" evidence="1">
    <location>
        <begin position="9"/>
        <end position="61"/>
    </location>
</feature>
<dbReference type="EMBL" id="JBHMBW010000068">
    <property type="protein sequence ID" value="MFB9629833.1"/>
    <property type="molecule type" value="Genomic_DNA"/>
</dbReference>
<dbReference type="Gene3D" id="1.10.260.40">
    <property type="entry name" value="lambda repressor-like DNA-binding domains"/>
    <property type="match status" value="1"/>
</dbReference>
<dbReference type="SUPFAM" id="SSF48452">
    <property type="entry name" value="TPR-like"/>
    <property type="match status" value="1"/>
</dbReference>
<dbReference type="Proteomes" id="UP001589532">
    <property type="component" value="Unassembled WGS sequence"/>
</dbReference>
<keyword evidence="3" id="KW-1185">Reference proteome</keyword>
<dbReference type="RefSeq" id="WP_344984406.1">
    <property type="nucleotide sequence ID" value="NZ_BAAAXV010000001.1"/>
</dbReference>
<name>A0ABV5SDS0_9ACTN</name>
<protein>
    <submittedName>
        <fullName evidence="2">Helix-turn-helix domain-containing protein</fullName>
    </submittedName>
</protein>
<dbReference type="SUPFAM" id="SSF47413">
    <property type="entry name" value="lambda repressor-like DNA-binding domains"/>
    <property type="match status" value="1"/>
</dbReference>
<dbReference type="PROSITE" id="PS50943">
    <property type="entry name" value="HTH_CROC1"/>
    <property type="match status" value="1"/>
</dbReference>